<name>A0ACB9BC97_ARCLA</name>
<organism evidence="1 2">
    <name type="scientific">Arctium lappa</name>
    <name type="common">Greater burdock</name>
    <name type="synonym">Lappa major</name>
    <dbReference type="NCBI Taxonomy" id="4217"/>
    <lineage>
        <taxon>Eukaryota</taxon>
        <taxon>Viridiplantae</taxon>
        <taxon>Streptophyta</taxon>
        <taxon>Embryophyta</taxon>
        <taxon>Tracheophyta</taxon>
        <taxon>Spermatophyta</taxon>
        <taxon>Magnoliopsida</taxon>
        <taxon>eudicotyledons</taxon>
        <taxon>Gunneridae</taxon>
        <taxon>Pentapetalae</taxon>
        <taxon>asterids</taxon>
        <taxon>campanulids</taxon>
        <taxon>Asterales</taxon>
        <taxon>Asteraceae</taxon>
        <taxon>Carduoideae</taxon>
        <taxon>Cardueae</taxon>
        <taxon>Arctiinae</taxon>
        <taxon>Arctium</taxon>
    </lineage>
</organism>
<proteinExistence type="predicted"/>
<sequence length="112" mass="12435">MSSAEDVFGRIGLQPKSSSFSDSVYTRIFVANSRVFFWVLLAVHLNQESYCEVWVRVGGVSAIKGRGTGAAGIIRIREEEEVKEMIEAIIIIGTMMNWLLIGYYAQMGLLGV</sequence>
<reference evidence="2" key="1">
    <citation type="journal article" date="2022" name="Mol. Ecol. Resour.">
        <title>The genomes of chicory, endive, great burdock and yacon provide insights into Asteraceae palaeo-polyploidization history and plant inulin production.</title>
        <authorList>
            <person name="Fan W."/>
            <person name="Wang S."/>
            <person name="Wang H."/>
            <person name="Wang A."/>
            <person name="Jiang F."/>
            <person name="Liu H."/>
            <person name="Zhao H."/>
            <person name="Xu D."/>
            <person name="Zhang Y."/>
        </authorList>
    </citation>
    <scope>NUCLEOTIDE SEQUENCE [LARGE SCALE GENOMIC DNA]</scope>
    <source>
        <strain evidence="2">cv. Niubang</strain>
    </source>
</reference>
<evidence type="ECO:0000313" key="1">
    <source>
        <dbReference type="EMBL" id="KAI3719698.1"/>
    </source>
</evidence>
<keyword evidence="2" id="KW-1185">Reference proteome</keyword>
<protein>
    <submittedName>
        <fullName evidence="1">Uncharacterized protein</fullName>
    </submittedName>
</protein>
<gene>
    <name evidence="1" type="ORF">L6452_20600</name>
</gene>
<dbReference type="EMBL" id="CM042052">
    <property type="protein sequence ID" value="KAI3719698.1"/>
    <property type="molecule type" value="Genomic_DNA"/>
</dbReference>
<evidence type="ECO:0000313" key="2">
    <source>
        <dbReference type="Proteomes" id="UP001055879"/>
    </source>
</evidence>
<comment type="caution">
    <text evidence="1">The sequence shown here is derived from an EMBL/GenBank/DDBJ whole genome shotgun (WGS) entry which is preliminary data.</text>
</comment>
<accession>A0ACB9BC97</accession>
<reference evidence="1 2" key="2">
    <citation type="journal article" date="2022" name="Mol. Ecol. Resour.">
        <title>The genomes of chicory, endive, great burdock and yacon provide insights into Asteraceae paleo-polyploidization history and plant inulin production.</title>
        <authorList>
            <person name="Fan W."/>
            <person name="Wang S."/>
            <person name="Wang H."/>
            <person name="Wang A."/>
            <person name="Jiang F."/>
            <person name="Liu H."/>
            <person name="Zhao H."/>
            <person name="Xu D."/>
            <person name="Zhang Y."/>
        </authorList>
    </citation>
    <scope>NUCLEOTIDE SEQUENCE [LARGE SCALE GENOMIC DNA]</scope>
    <source>
        <strain evidence="2">cv. Niubang</strain>
    </source>
</reference>
<dbReference type="Proteomes" id="UP001055879">
    <property type="component" value="Linkage Group LG06"/>
</dbReference>